<reference evidence="7" key="1">
    <citation type="journal article" date="2019" name="Int. J. Syst. Evol. Microbiol.">
        <title>The Global Catalogue of Microorganisms (GCM) 10K type strain sequencing project: providing services to taxonomists for standard genome sequencing and annotation.</title>
        <authorList>
            <consortium name="The Broad Institute Genomics Platform"/>
            <consortium name="The Broad Institute Genome Sequencing Center for Infectious Disease"/>
            <person name="Wu L."/>
            <person name="Ma J."/>
        </authorList>
    </citation>
    <scope>NUCLEOTIDE SEQUENCE [LARGE SCALE GENOMIC DNA]</scope>
    <source>
        <strain evidence="7">KCTC 42899</strain>
    </source>
</reference>
<evidence type="ECO:0000256" key="3">
    <source>
        <dbReference type="ARBA" id="ARBA00023163"/>
    </source>
</evidence>
<sequence length="260" mass="28804">MTADDDSGDGAERNLQTNLRPLYILRTIAEAASPLSAAEIGEMLDLPKPTTHRLLQTLEEDGWLMRDLGGRGFVAGRQLRRIAANTFSGPGLRRERMAILQRLAGEIGETCNIAMPEGDAMVYVDRVETHWPLRIRLPIGTQVPLHCTAAGKTYLSTLPQPQFARLLRRLPLTAQTSRSITSAEGLAEEIALVRDRGYAEDDEEMIEGMIALAVPIRDDQGRFFGTVSFHAPKLRLDLEQAMRFLPGMIRAAADLTETVR</sequence>
<dbReference type="InterPro" id="IPR029016">
    <property type="entry name" value="GAF-like_dom_sf"/>
</dbReference>
<dbReference type="Gene3D" id="1.10.10.10">
    <property type="entry name" value="Winged helix-like DNA-binding domain superfamily/Winged helix DNA-binding domain"/>
    <property type="match status" value="1"/>
</dbReference>
<dbReference type="EMBL" id="JBHRXJ010000013">
    <property type="protein sequence ID" value="MFC3529678.1"/>
    <property type="molecule type" value="Genomic_DNA"/>
</dbReference>
<keyword evidence="7" id="KW-1185">Reference proteome</keyword>
<evidence type="ECO:0000259" key="5">
    <source>
        <dbReference type="PROSITE" id="PS51078"/>
    </source>
</evidence>
<dbReference type="PANTHER" id="PTHR30136">
    <property type="entry name" value="HELIX-TURN-HELIX TRANSCRIPTIONAL REGULATOR, ICLR FAMILY"/>
    <property type="match status" value="1"/>
</dbReference>
<dbReference type="InterPro" id="IPR014757">
    <property type="entry name" value="Tscrpt_reg_IclR_C"/>
</dbReference>
<protein>
    <submittedName>
        <fullName evidence="6">IclR family transcriptional regulator</fullName>
    </submittedName>
</protein>
<dbReference type="RefSeq" id="WP_374427735.1">
    <property type="nucleotide sequence ID" value="NZ_JBHRXJ010000013.1"/>
</dbReference>
<proteinExistence type="predicted"/>
<evidence type="ECO:0000256" key="1">
    <source>
        <dbReference type="ARBA" id="ARBA00023015"/>
    </source>
</evidence>
<evidence type="ECO:0000313" key="7">
    <source>
        <dbReference type="Proteomes" id="UP001595721"/>
    </source>
</evidence>
<keyword evidence="1" id="KW-0805">Transcription regulation</keyword>
<dbReference type="Gene3D" id="3.30.450.40">
    <property type="match status" value="1"/>
</dbReference>
<evidence type="ECO:0000256" key="2">
    <source>
        <dbReference type="ARBA" id="ARBA00023125"/>
    </source>
</evidence>
<gene>
    <name evidence="6" type="ORF">ACFOMH_15980</name>
</gene>
<dbReference type="InterPro" id="IPR036390">
    <property type="entry name" value="WH_DNA-bd_sf"/>
</dbReference>
<comment type="caution">
    <text evidence="6">The sequence shown here is derived from an EMBL/GenBank/DDBJ whole genome shotgun (WGS) entry which is preliminary data.</text>
</comment>
<evidence type="ECO:0000313" key="6">
    <source>
        <dbReference type="EMBL" id="MFC3529678.1"/>
    </source>
</evidence>
<dbReference type="Pfam" id="PF01614">
    <property type="entry name" value="IclR_C"/>
    <property type="match status" value="1"/>
</dbReference>
<name>A0ABV7R847_9RHOB</name>
<evidence type="ECO:0000259" key="4">
    <source>
        <dbReference type="PROSITE" id="PS51077"/>
    </source>
</evidence>
<feature type="domain" description="HTH iclR-type" evidence="4">
    <location>
        <begin position="15"/>
        <end position="77"/>
    </location>
</feature>
<dbReference type="PROSITE" id="PS51077">
    <property type="entry name" value="HTH_ICLR"/>
    <property type="match status" value="1"/>
</dbReference>
<dbReference type="Proteomes" id="UP001595721">
    <property type="component" value="Unassembled WGS sequence"/>
</dbReference>
<feature type="domain" description="IclR-ED" evidence="5">
    <location>
        <begin position="78"/>
        <end position="260"/>
    </location>
</feature>
<dbReference type="InterPro" id="IPR005471">
    <property type="entry name" value="Tscrpt_reg_IclR_N"/>
</dbReference>
<dbReference type="Pfam" id="PF09339">
    <property type="entry name" value="HTH_IclR"/>
    <property type="match status" value="1"/>
</dbReference>
<dbReference type="SUPFAM" id="SSF46785">
    <property type="entry name" value="Winged helix' DNA-binding domain"/>
    <property type="match status" value="1"/>
</dbReference>
<dbReference type="SMART" id="SM00346">
    <property type="entry name" value="HTH_ICLR"/>
    <property type="match status" value="1"/>
</dbReference>
<keyword evidence="3" id="KW-0804">Transcription</keyword>
<dbReference type="SUPFAM" id="SSF55781">
    <property type="entry name" value="GAF domain-like"/>
    <property type="match status" value="1"/>
</dbReference>
<accession>A0ABV7R847</accession>
<dbReference type="PROSITE" id="PS51078">
    <property type="entry name" value="ICLR_ED"/>
    <property type="match status" value="1"/>
</dbReference>
<keyword evidence="2" id="KW-0238">DNA-binding</keyword>
<dbReference type="InterPro" id="IPR036388">
    <property type="entry name" value="WH-like_DNA-bd_sf"/>
</dbReference>
<dbReference type="InterPro" id="IPR050707">
    <property type="entry name" value="HTH_MetabolicPath_Reg"/>
</dbReference>
<organism evidence="6 7">
    <name type="scientific">Paracoccus mangrovi</name>
    <dbReference type="NCBI Taxonomy" id="1715645"/>
    <lineage>
        <taxon>Bacteria</taxon>
        <taxon>Pseudomonadati</taxon>
        <taxon>Pseudomonadota</taxon>
        <taxon>Alphaproteobacteria</taxon>
        <taxon>Rhodobacterales</taxon>
        <taxon>Paracoccaceae</taxon>
        <taxon>Paracoccus</taxon>
    </lineage>
</organism>
<dbReference type="PANTHER" id="PTHR30136:SF24">
    <property type="entry name" value="HTH-TYPE TRANSCRIPTIONAL REPRESSOR ALLR"/>
    <property type="match status" value="1"/>
</dbReference>